<keyword evidence="1" id="KW-0472">Membrane</keyword>
<evidence type="ECO:0000313" key="2">
    <source>
        <dbReference type="EMBL" id="QSB13363.1"/>
    </source>
</evidence>
<keyword evidence="1" id="KW-0812">Transmembrane</keyword>
<sequence length="152" mass="16379">MAQPTGTIGYQERLRVPWRWWLPAIAIAAVLASPFVWGPVAGPIGYAAPVMLIGGTIAGLWWLGRVRVAVVDDELLVDDARLPVRYVSQAIPLDATGRQELLGPGADPLAFVVQRPWLPGAVQVVLDDPADPTPYWLISSRRPAALAAALSR</sequence>
<keyword evidence="1" id="KW-1133">Transmembrane helix</keyword>
<feature type="transmembrane region" description="Helical" evidence="1">
    <location>
        <begin position="20"/>
        <end position="38"/>
    </location>
</feature>
<keyword evidence="3" id="KW-1185">Reference proteome</keyword>
<protein>
    <submittedName>
        <fullName evidence="2">DUF3093 domain-containing protein</fullName>
    </submittedName>
</protein>
<organism evidence="2 3">
    <name type="scientific">Natronosporangium hydrolyticum</name>
    <dbReference type="NCBI Taxonomy" id="2811111"/>
    <lineage>
        <taxon>Bacteria</taxon>
        <taxon>Bacillati</taxon>
        <taxon>Actinomycetota</taxon>
        <taxon>Actinomycetes</taxon>
        <taxon>Micromonosporales</taxon>
        <taxon>Micromonosporaceae</taxon>
        <taxon>Natronosporangium</taxon>
    </lineage>
</organism>
<accession>A0A895YD31</accession>
<feature type="transmembrane region" description="Helical" evidence="1">
    <location>
        <begin position="44"/>
        <end position="63"/>
    </location>
</feature>
<reference evidence="2" key="1">
    <citation type="submission" date="2021-02" db="EMBL/GenBank/DDBJ databases">
        <title>Natrosporangium hydrolyticum gen. nov., sp. nov, a haloalkaliphilic actinobacterium from a soda solonchak soil.</title>
        <authorList>
            <person name="Sorokin D.Y."/>
            <person name="Khijniak T.V."/>
            <person name="Zakharycheva A.P."/>
            <person name="Boueva O.V."/>
            <person name="Ariskina E.V."/>
            <person name="Hahnke R.L."/>
            <person name="Bunk B."/>
            <person name="Sproer C."/>
            <person name="Schumann P."/>
            <person name="Evtushenko L.I."/>
            <person name="Kublanov I.V."/>
        </authorList>
    </citation>
    <scope>NUCLEOTIDE SEQUENCE</scope>
    <source>
        <strain evidence="2">DSM 106523</strain>
    </source>
</reference>
<evidence type="ECO:0000313" key="3">
    <source>
        <dbReference type="Proteomes" id="UP000662857"/>
    </source>
</evidence>
<gene>
    <name evidence="2" type="ORF">JQS43_17265</name>
</gene>
<proteinExistence type="predicted"/>
<dbReference type="Pfam" id="PF11292">
    <property type="entry name" value="DUF3093"/>
    <property type="match status" value="1"/>
</dbReference>
<evidence type="ECO:0000256" key="1">
    <source>
        <dbReference type="SAM" id="Phobius"/>
    </source>
</evidence>
<dbReference type="EMBL" id="CP070499">
    <property type="protein sequence ID" value="QSB13363.1"/>
    <property type="molecule type" value="Genomic_DNA"/>
</dbReference>
<dbReference type="AlphaFoldDB" id="A0A895YD31"/>
<name>A0A895YD31_9ACTN</name>
<dbReference type="KEGG" id="nhy:JQS43_17265"/>
<dbReference type="InterPro" id="IPR021443">
    <property type="entry name" value="DUF3093"/>
</dbReference>
<dbReference type="Proteomes" id="UP000662857">
    <property type="component" value="Chromosome"/>
</dbReference>
<dbReference type="RefSeq" id="WP_239675441.1">
    <property type="nucleotide sequence ID" value="NZ_CP070499.1"/>
</dbReference>